<accession>A0ACB9TBN3</accession>
<protein>
    <submittedName>
        <fullName evidence="1">Uncharacterized protein</fullName>
    </submittedName>
</protein>
<gene>
    <name evidence="1" type="ORF">MML48_3g00012643</name>
</gene>
<sequence>MIGSLILVSLSLVCFEVTTSDAGADVKNLIGEPDYRKVRLHWNSIEIPSNGFQVRYCELQSWGAQRCRTKSVKEPSRKMNDVDGGDDLKAFETEVDGLRMATTYTFEIKPTGRDDRSGNKDAMNLIVIPTKGFSAKATQCLPEASEIEVSTGPYFGGRIAVEAADGERCALDGNVTSSRDTYTLRINHTECGSLVNETTVSTFVLVQENLPILTHSTRRFLVLCSFQPETLTVRAGLNLPSMGRGQAYVAYEEATGSRRARNMRTGKRLEMPEALVNPHPPPHPMPPPEKNNILPVTLVVLLMIAGVIGLITVSLRWNMRNDTRDLDNVSMESEISISSTATAMENDQTRTIDKDNTLET</sequence>
<keyword evidence="2" id="KW-1185">Reference proteome</keyword>
<evidence type="ECO:0000313" key="2">
    <source>
        <dbReference type="Proteomes" id="UP001056778"/>
    </source>
</evidence>
<comment type="caution">
    <text evidence="1">The sequence shown here is derived from an EMBL/GenBank/DDBJ whole genome shotgun (WGS) entry which is preliminary data.</text>
</comment>
<dbReference type="Proteomes" id="UP001056778">
    <property type="component" value="Chromosome 3"/>
</dbReference>
<name>A0ACB9TBN3_HOLOL</name>
<proteinExistence type="predicted"/>
<evidence type="ECO:0000313" key="1">
    <source>
        <dbReference type="EMBL" id="KAI4464184.1"/>
    </source>
</evidence>
<organism evidence="1 2">
    <name type="scientific">Holotrichia oblita</name>
    <name type="common">Chafer beetle</name>
    <dbReference type="NCBI Taxonomy" id="644536"/>
    <lineage>
        <taxon>Eukaryota</taxon>
        <taxon>Metazoa</taxon>
        <taxon>Ecdysozoa</taxon>
        <taxon>Arthropoda</taxon>
        <taxon>Hexapoda</taxon>
        <taxon>Insecta</taxon>
        <taxon>Pterygota</taxon>
        <taxon>Neoptera</taxon>
        <taxon>Endopterygota</taxon>
        <taxon>Coleoptera</taxon>
        <taxon>Polyphaga</taxon>
        <taxon>Scarabaeiformia</taxon>
        <taxon>Scarabaeidae</taxon>
        <taxon>Melolonthinae</taxon>
        <taxon>Holotrichia</taxon>
    </lineage>
</organism>
<dbReference type="EMBL" id="CM043017">
    <property type="protein sequence ID" value="KAI4464184.1"/>
    <property type="molecule type" value="Genomic_DNA"/>
</dbReference>
<reference evidence="1" key="1">
    <citation type="submission" date="2022-04" db="EMBL/GenBank/DDBJ databases">
        <title>Chromosome-scale genome assembly of Holotrichia oblita Faldermann.</title>
        <authorList>
            <person name="Rongchong L."/>
        </authorList>
    </citation>
    <scope>NUCLEOTIDE SEQUENCE</scope>
    <source>
        <strain evidence="1">81SQS9</strain>
    </source>
</reference>